<dbReference type="InterPro" id="IPR036812">
    <property type="entry name" value="NAD(P)_OxRdtase_dom_sf"/>
</dbReference>
<keyword evidence="3" id="KW-1185">Reference proteome</keyword>
<evidence type="ECO:0000313" key="3">
    <source>
        <dbReference type="Proteomes" id="UP001470230"/>
    </source>
</evidence>
<dbReference type="PANTHER" id="PTHR43827:SF14">
    <property type="entry name" value="NADP-DEPENDENT OXIDOREDUCTASE DOMAIN-CONTAINING PROTEIN"/>
    <property type="match status" value="1"/>
</dbReference>
<reference evidence="2 3" key="1">
    <citation type="submission" date="2024-04" db="EMBL/GenBank/DDBJ databases">
        <title>Tritrichomonas musculus Genome.</title>
        <authorList>
            <person name="Alves-Ferreira E."/>
            <person name="Grigg M."/>
            <person name="Lorenzi H."/>
            <person name="Galac M."/>
        </authorList>
    </citation>
    <scope>NUCLEOTIDE SEQUENCE [LARGE SCALE GENOMIC DNA]</scope>
    <source>
        <strain evidence="2 3">EAF2021</strain>
    </source>
</reference>
<protein>
    <recommendedName>
        <fullName evidence="1">NADP-dependent oxidoreductase domain-containing protein</fullName>
    </recommendedName>
</protein>
<sequence>MTTFELSNGVKIPSIGLGTFLMKPDDAQRAVETALKAGYRLIDTANAYVNEKAVGRANKNSGIPRNEIFISTKLWPTVYEDKDAISKTLERLQTDYVDLLFLHQPSGNFMAGYRQIEQAYKEGKVKSIGISNFYGKKLERVLKEAQIKPHIIQVEAHPYCSQHELMDQLKPYGTRLMAWYPLGHGDKNLIHEEVFNSLAKKYNKSNVQIILRWHAQKGFITIPGSTNPEHIAANFNIFDFQLTQEEMEEIAKLDDTKQYYGDYYNEEHEEKYAQMHFDIDGQK</sequence>
<name>A0ABR2JFI4_9EUKA</name>
<dbReference type="EMBL" id="JAPFFF010000012">
    <property type="protein sequence ID" value="KAK8876113.1"/>
    <property type="molecule type" value="Genomic_DNA"/>
</dbReference>
<dbReference type="Gene3D" id="3.20.20.100">
    <property type="entry name" value="NADP-dependent oxidoreductase domain"/>
    <property type="match status" value="1"/>
</dbReference>
<dbReference type="PROSITE" id="PS00062">
    <property type="entry name" value="ALDOKETO_REDUCTASE_2"/>
    <property type="match status" value="1"/>
</dbReference>
<evidence type="ECO:0000259" key="1">
    <source>
        <dbReference type="Pfam" id="PF00248"/>
    </source>
</evidence>
<dbReference type="PIRSF" id="PIRSF000097">
    <property type="entry name" value="AKR"/>
    <property type="match status" value="1"/>
</dbReference>
<dbReference type="PROSITE" id="PS00798">
    <property type="entry name" value="ALDOKETO_REDUCTASE_1"/>
    <property type="match status" value="1"/>
</dbReference>
<dbReference type="InterPro" id="IPR018170">
    <property type="entry name" value="Aldo/ket_reductase_CS"/>
</dbReference>
<dbReference type="SUPFAM" id="SSF51430">
    <property type="entry name" value="NAD(P)-linked oxidoreductase"/>
    <property type="match status" value="1"/>
</dbReference>
<dbReference type="InterPro" id="IPR020471">
    <property type="entry name" value="AKR"/>
</dbReference>
<evidence type="ECO:0000313" key="2">
    <source>
        <dbReference type="EMBL" id="KAK8876113.1"/>
    </source>
</evidence>
<dbReference type="Proteomes" id="UP001470230">
    <property type="component" value="Unassembled WGS sequence"/>
</dbReference>
<dbReference type="Pfam" id="PF00248">
    <property type="entry name" value="Aldo_ket_red"/>
    <property type="match status" value="1"/>
</dbReference>
<organism evidence="2 3">
    <name type="scientific">Tritrichomonas musculus</name>
    <dbReference type="NCBI Taxonomy" id="1915356"/>
    <lineage>
        <taxon>Eukaryota</taxon>
        <taxon>Metamonada</taxon>
        <taxon>Parabasalia</taxon>
        <taxon>Tritrichomonadida</taxon>
        <taxon>Tritrichomonadidae</taxon>
        <taxon>Tritrichomonas</taxon>
    </lineage>
</organism>
<dbReference type="InterPro" id="IPR023210">
    <property type="entry name" value="NADP_OxRdtase_dom"/>
</dbReference>
<comment type="caution">
    <text evidence="2">The sequence shown here is derived from an EMBL/GenBank/DDBJ whole genome shotgun (WGS) entry which is preliminary data.</text>
</comment>
<proteinExistence type="predicted"/>
<feature type="domain" description="NADP-dependent oxidoreductase" evidence="1">
    <location>
        <begin position="15"/>
        <end position="254"/>
    </location>
</feature>
<accession>A0ABR2JFI4</accession>
<dbReference type="PANTHER" id="PTHR43827">
    <property type="entry name" value="2,5-DIKETO-D-GLUCONIC ACID REDUCTASE"/>
    <property type="match status" value="1"/>
</dbReference>
<gene>
    <name evidence="2" type="ORF">M9Y10_006300</name>
</gene>
<dbReference type="PRINTS" id="PR00069">
    <property type="entry name" value="ALDKETRDTASE"/>
</dbReference>